<evidence type="ECO:0000256" key="1">
    <source>
        <dbReference type="ARBA" id="ARBA00000086"/>
    </source>
</evidence>
<comment type="caution">
    <text evidence="9">The sequence shown here is derived from an EMBL/GenBank/DDBJ whole genome shotgun (WGS) entry which is preliminary data.</text>
</comment>
<dbReference type="EMBL" id="PYSW02000005">
    <property type="protein sequence ID" value="KAG2392389.1"/>
    <property type="molecule type" value="Genomic_DNA"/>
</dbReference>
<keyword evidence="10" id="KW-1185">Reference proteome</keyword>
<keyword evidence="7" id="KW-0234">DNA repair</keyword>
<dbReference type="Gene3D" id="3.10.300.10">
    <property type="entry name" value="Methylpurine-DNA glycosylase (MPG)"/>
    <property type="match status" value="1"/>
</dbReference>
<dbReference type="GO" id="GO:0003905">
    <property type="term" value="F:alkylbase DNA N-glycosylase activity"/>
    <property type="evidence" value="ECO:0007669"/>
    <property type="project" value="UniProtKB-EC"/>
</dbReference>
<evidence type="ECO:0000256" key="4">
    <source>
        <dbReference type="ARBA" id="ARBA00012000"/>
    </source>
</evidence>
<organism evidence="9 10">
    <name type="scientific">Naegleria lovaniensis</name>
    <name type="common">Amoeba</name>
    <dbReference type="NCBI Taxonomy" id="51637"/>
    <lineage>
        <taxon>Eukaryota</taxon>
        <taxon>Discoba</taxon>
        <taxon>Heterolobosea</taxon>
        <taxon>Tetramitia</taxon>
        <taxon>Eutetramitia</taxon>
        <taxon>Vahlkampfiidae</taxon>
        <taxon>Naegleria</taxon>
    </lineage>
</organism>
<gene>
    <name evidence="9" type="ORF">C9374_012641</name>
</gene>
<dbReference type="GO" id="GO:0003677">
    <property type="term" value="F:DNA binding"/>
    <property type="evidence" value="ECO:0007669"/>
    <property type="project" value="InterPro"/>
</dbReference>
<dbReference type="CDD" id="cd00540">
    <property type="entry name" value="AAG"/>
    <property type="match status" value="1"/>
</dbReference>
<evidence type="ECO:0000256" key="7">
    <source>
        <dbReference type="ARBA" id="ARBA00023204"/>
    </source>
</evidence>
<evidence type="ECO:0000256" key="8">
    <source>
        <dbReference type="ARBA" id="ARBA00033426"/>
    </source>
</evidence>
<evidence type="ECO:0000256" key="2">
    <source>
        <dbReference type="ARBA" id="ARBA00002421"/>
    </source>
</evidence>
<dbReference type="GeneID" id="68105095"/>
<dbReference type="AlphaFoldDB" id="A0AA88H2D4"/>
<dbReference type="InterPro" id="IPR036995">
    <property type="entry name" value="MPG_sf"/>
</dbReference>
<dbReference type="GO" id="GO:0006284">
    <property type="term" value="P:base-excision repair"/>
    <property type="evidence" value="ECO:0007669"/>
    <property type="project" value="InterPro"/>
</dbReference>
<evidence type="ECO:0000313" key="9">
    <source>
        <dbReference type="EMBL" id="KAG2392389.1"/>
    </source>
</evidence>
<proteinExistence type="inferred from homology"/>
<dbReference type="InterPro" id="IPR011034">
    <property type="entry name" value="Formyl_transferase-like_C_sf"/>
</dbReference>
<dbReference type="Proteomes" id="UP000816034">
    <property type="component" value="Unassembled WGS sequence"/>
</dbReference>
<comment type="function">
    <text evidence="2">Hydrolysis of the deoxyribose N-glycosidic bond to excise 3-methyladenine, and 7-methylguanine from the damaged DNA polymer formed by alkylation lesions.</text>
</comment>
<reference evidence="9 10" key="1">
    <citation type="journal article" date="2018" name="BMC Genomics">
        <title>The genome of Naegleria lovaniensis, the basis for a comparative approach to unravel pathogenicity factors of the human pathogenic amoeba N. fowleri.</title>
        <authorList>
            <person name="Liechti N."/>
            <person name="Schurch N."/>
            <person name="Bruggmann R."/>
            <person name="Wittwer M."/>
        </authorList>
    </citation>
    <scope>NUCLEOTIDE SEQUENCE [LARGE SCALE GENOMIC DNA]</scope>
    <source>
        <strain evidence="9 10">ATCC 30569</strain>
    </source>
</reference>
<dbReference type="SUPFAM" id="SSF50486">
    <property type="entry name" value="FMT C-terminal domain-like"/>
    <property type="match status" value="1"/>
</dbReference>
<dbReference type="Pfam" id="PF02245">
    <property type="entry name" value="Pur_DNA_glyco"/>
    <property type="match status" value="1"/>
</dbReference>
<evidence type="ECO:0000256" key="5">
    <source>
        <dbReference type="ARBA" id="ARBA00022763"/>
    </source>
</evidence>
<dbReference type="InterPro" id="IPR003180">
    <property type="entry name" value="MPG"/>
</dbReference>
<comment type="catalytic activity">
    <reaction evidence="1">
        <text>Hydrolysis of alkylated DNA, releasing 3-methyladenine, 3-methylguanine, 7-methylguanine and 7-methyladenine.</text>
        <dbReference type="EC" id="3.2.2.21"/>
    </reaction>
</comment>
<sequence>MLPATAARVTAEFYDTDCETLAKELIGKVMVHVVNQKRVSGVIVEVEAYLGDDDKASHTYLGKQSQKNKSMYLPAGHVYIYKSFRGQNDCFNITSAKKEGVGAGVLIRALEPVLENFDLMKQHRLGMNPSLKAENISKYNVCAGPARLCHALKLSREEHDGIDMKQSEEIFLEELTISDRACTSQRLDSSEMNIAEITVDSSKKQSTRYKIASCPRINIDYAEEWKDKPLRFCWIERNAYLSCQVPIGFKNNWFHYP</sequence>
<keyword evidence="5" id="KW-0227">DNA damage</keyword>
<evidence type="ECO:0000256" key="3">
    <source>
        <dbReference type="ARBA" id="ARBA00009232"/>
    </source>
</evidence>
<keyword evidence="6" id="KW-0378">Hydrolase</keyword>
<dbReference type="NCBIfam" id="TIGR00567">
    <property type="entry name" value="3mg"/>
    <property type="match status" value="1"/>
</dbReference>
<comment type="similarity">
    <text evidence="3">Belongs to the DNA glycosylase MPG family.</text>
</comment>
<dbReference type="RefSeq" id="XP_044554283.1">
    <property type="nucleotide sequence ID" value="XM_044688430.1"/>
</dbReference>
<dbReference type="PANTHER" id="PTHR10429">
    <property type="entry name" value="DNA-3-METHYLADENINE GLYCOSYLASE"/>
    <property type="match status" value="1"/>
</dbReference>
<dbReference type="PANTHER" id="PTHR10429:SF0">
    <property type="entry name" value="DNA-3-METHYLADENINE GLYCOSYLASE"/>
    <property type="match status" value="1"/>
</dbReference>
<evidence type="ECO:0000313" key="10">
    <source>
        <dbReference type="Proteomes" id="UP000816034"/>
    </source>
</evidence>
<dbReference type="HAMAP" id="MF_00527">
    <property type="entry name" value="3MGH"/>
    <property type="match status" value="1"/>
</dbReference>
<dbReference type="EC" id="3.2.2.21" evidence="4"/>
<evidence type="ECO:0000256" key="6">
    <source>
        <dbReference type="ARBA" id="ARBA00022801"/>
    </source>
</evidence>
<accession>A0AA88H2D4</accession>
<protein>
    <recommendedName>
        <fullName evidence="4">DNA-3-methyladenine glycosylase II</fullName>
        <ecNumber evidence="4">3.2.2.21</ecNumber>
    </recommendedName>
    <alternativeName>
        <fullName evidence="8">3-methyladenine DNA glycosidase</fullName>
    </alternativeName>
</protein>
<name>A0AA88H2D4_NAELO</name>